<evidence type="ECO:0000256" key="1">
    <source>
        <dbReference type="ARBA" id="ARBA00023159"/>
    </source>
</evidence>
<evidence type="ECO:0000313" key="4">
    <source>
        <dbReference type="Proteomes" id="UP001322744"/>
    </source>
</evidence>
<sequence>MYFKTRQEAINAGYVPCKVCKP</sequence>
<dbReference type="EMBL" id="CP139957">
    <property type="protein sequence ID" value="WPX10153.1"/>
    <property type="molecule type" value="Genomic_DNA"/>
</dbReference>
<proteinExistence type="predicted"/>
<evidence type="ECO:0000313" key="3">
    <source>
        <dbReference type="EMBL" id="WPX10153.1"/>
    </source>
</evidence>
<protein>
    <submittedName>
        <fullName evidence="3">Ada metal-binding domain-containing protein</fullName>
    </submittedName>
</protein>
<gene>
    <name evidence="3" type="ORF">SOJ16_002005</name>
</gene>
<evidence type="ECO:0000259" key="2">
    <source>
        <dbReference type="Pfam" id="PF02805"/>
    </source>
</evidence>
<feature type="domain" description="Ada DNA repair metal-binding" evidence="2">
    <location>
        <begin position="2"/>
        <end position="22"/>
    </location>
</feature>
<reference evidence="3 4" key="1">
    <citation type="submission" date="2023-12" db="EMBL/GenBank/DDBJ databases">
        <authorList>
            <person name="Manesh M.J.H."/>
            <person name="Bing R.G."/>
            <person name="Willard D.J."/>
            <person name="Kelly R.M."/>
        </authorList>
    </citation>
    <scope>NUCLEOTIDE SEQUENCE [LARGE SCALE GENOMIC DNA]</scope>
    <source>
        <strain evidence="3 4">DSM 8977</strain>
    </source>
</reference>
<dbReference type="SUPFAM" id="SSF57884">
    <property type="entry name" value="Ada DNA repair protein, N-terminal domain (N-Ada 10)"/>
    <property type="match status" value="1"/>
</dbReference>
<dbReference type="Gene3D" id="3.40.10.10">
    <property type="entry name" value="DNA Methylphosphotriester Repair Domain"/>
    <property type="match status" value="1"/>
</dbReference>
<organism evidence="3 4">
    <name type="scientific">Anaerocellum danielii</name>
    <dbReference type="NCBI Taxonomy" id="1387557"/>
    <lineage>
        <taxon>Bacteria</taxon>
        <taxon>Bacillati</taxon>
        <taxon>Bacillota</taxon>
        <taxon>Bacillota incertae sedis</taxon>
        <taxon>Caldicellulosiruptorales</taxon>
        <taxon>Caldicellulosiruptoraceae</taxon>
        <taxon>Anaerocellum</taxon>
    </lineage>
</organism>
<name>A0ABZ0U6C4_9FIRM</name>
<dbReference type="Proteomes" id="UP001322744">
    <property type="component" value="Chromosome"/>
</dbReference>
<keyword evidence="4" id="KW-1185">Reference proteome</keyword>
<dbReference type="Pfam" id="PF02805">
    <property type="entry name" value="Ada_Zn_binding"/>
    <property type="match status" value="1"/>
</dbReference>
<dbReference type="RefSeq" id="WP_235375311.1">
    <property type="nucleotide sequence ID" value="NZ_CP139957.1"/>
</dbReference>
<accession>A0ABZ0U6C4</accession>
<dbReference type="InterPro" id="IPR004026">
    <property type="entry name" value="Ada_DNA_repair_Zn-bd"/>
</dbReference>
<dbReference type="InterPro" id="IPR035451">
    <property type="entry name" value="Ada-like_dom_sf"/>
</dbReference>
<keyword evidence="1" id="KW-0010">Activator</keyword>